<sequence length="209" mass="23150">MEPHTALQPALLAHKARSNSGPTVAQRWRVTQNSAKTREKRPIPPLDDARLNEMALRYVGRYATTRAKLAAYLHRKLRERGWAGDRPADPEAIVARMAELRYVDDAGFAVMKGAALGRRGYGARRIGEALRAAGVEEPDRAEAEDEAASGKWATAQAFARRKRIGPFAREPADRDIREKQIAAFLRAGHDFATARAWVNAEPGEMPEEG</sequence>
<dbReference type="EMBL" id="CP073910">
    <property type="protein sequence ID" value="QUT05274.1"/>
    <property type="molecule type" value="Genomic_DNA"/>
</dbReference>
<accession>A0A975Q0Z6</accession>
<feature type="compositionally biased region" description="Polar residues" evidence="1">
    <location>
        <begin position="18"/>
        <end position="35"/>
    </location>
</feature>
<keyword evidence="3" id="KW-1185">Reference proteome</keyword>
<reference evidence="2" key="1">
    <citation type="submission" date="2021-04" db="EMBL/GenBank/DDBJ databases">
        <title>Isolation of p-tert-butylphenol degrading bacteria Sphingobium phenoxybenzoativorans Tas13 from active sludge.</title>
        <authorList>
            <person name="Li Y."/>
        </authorList>
    </citation>
    <scope>NUCLEOTIDE SEQUENCE</scope>
    <source>
        <strain evidence="2">Tas13</strain>
    </source>
</reference>
<name>A0A975Q0Z6_9SPHN</name>
<organism evidence="2 3">
    <name type="scientific">Sphingobium phenoxybenzoativorans</name>
    <dbReference type="NCBI Taxonomy" id="1592790"/>
    <lineage>
        <taxon>Bacteria</taxon>
        <taxon>Pseudomonadati</taxon>
        <taxon>Pseudomonadota</taxon>
        <taxon>Alphaproteobacteria</taxon>
        <taxon>Sphingomonadales</taxon>
        <taxon>Sphingomonadaceae</taxon>
        <taxon>Sphingobium</taxon>
    </lineage>
</organism>
<evidence type="ECO:0000313" key="3">
    <source>
        <dbReference type="Proteomes" id="UP000681425"/>
    </source>
</evidence>
<evidence type="ECO:0000256" key="1">
    <source>
        <dbReference type="SAM" id="MobiDB-lite"/>
    </source>
</evidence>
<gene>
    <name evidence="2" type="ORF">KFK14_20110</name>
</gene>
<feature type="compositionally biased region" description="Basic and acidic residues" evidence="1">
    <location>
        <begin position="36"/>
        <end position="46"/>
    </location>
</feature>
<dbReference type="AlphaFoldDB" id="A0A975Q0Z6"/>
<protein>
    <submittedName>
        <fullName evidence="2">RecX family transcriptional regulator</fullName>
    </submittedName>
</protein>
<dbReference type="Proteomes" id="UP000681425">
    <property type="component" value="Chromosome"/>
</dbReference>
<dbReference type="KEGG" id="spph:KFK14_20110"/>
<evidence type="ECO:0000313" key="2">
    <source>
        <dbReference type="EMBL" id="QUT05274.1"/>
    </source>
</evidence>
<proteinExistence type="predicted"/>
<feature type="region of interest" description="Disordered" evidence="1">
    <location>
        <begin position="1"/>
        <end position="46"/>
    </location>
</feature>